<dbReference type="InterPro" id="IPR027417">
    <property type="entry name" value="P-loop_NTPase"/>
</dbReference>
<accession>A0A0L6CUC4</accession>
<feature type="compositionally biased region" description="Basic and acidic residues" evidence="1">
    <location>
        <begin position="293"/>
        <end position="311"/>
    </location>
</feature>
<dbReference type="EMBL" id="LGVV01000027">
    <property type="protein sequence ID" value="KNX41285.1"/>
    <property type="molecule type" value="Genomic_DNA"/>
</dbReference>
<keyword evidence="3" id="KW-1185">Reference proteome</keyword>
<proteinExistence type="predicted"/>
<name>A0A0L6CUC4_9RHOB</name>
<gene>
    <name evidence="2" type="ORF">ROTO_21490</name>
</gene>
<dbReference type="SUPFAM" id="SSF52540">
    <property type="entry name" value="P-loop containing nucleoside triphosphate hydrolases"/>
    <property type="match status" value="1"/>
</dbReference>
<protein>
    <submittedName>
        <fullName evidence="2">Uncharacterized protein</fullName>
    </submittedName>
</protein>
<organism evidence="2 3">
    <name type="scientific">Roseovarius tolerans</name>
    <dbReference type="NCBI Taxonomy" id="74031"/>
    <lineage>
        <taxon>Bacteria</taxon>
        <taxon>Pseudomonadati</taxon>
        <taxon>Pseudomonadota</taxon>
        <taxon>Alphaproteobacteria</taxon>
        <taxon>Rhodobacterales</taxon>
        <taxon>Roseobacteraceae</taxon>
        <taxon>Roseovarius</taxon>
    </lineage>
</organism>
<dbReference type="STRING" id="74031.SAMN04488077_105234"/>
<sequence length="311" mass="34515">MEIILHLGAHRTATTSFQHYMRANAVTLAARGVGYWGPDVTRDGILTGVIPVPGGESARRQMDRARGRIALRLAQARKAGLRRIVVSDENMIGAARRNLRQGRLYDSAGERMARFAHAFDGRISRVAVSIRGQDAWWSSALAYGVARGHRLPEAGDLDRLVTVNRHWREVIRDIACALPGVDLLVLPHEPHAARPEERLRHMTGLDETPRRAARVWLGRAPDLSELRRAVAARGGDAALLPEGEGRWQPFDRYQKQALQEAYADDLFWLSAGADGLARLIEETGSNEAGLQPPDDRTTRGQENGIEERRLA</sequence>
<evidence type="ECO:0000313" key="3">
    <source>
        <dbReference type="Proteomes" id="UP000037046"/>
    </source>
</evidence>
<dbReference type="PATRIC" id="fig|74031.6.peg.2192"/>
<dbReference type="OrthoDB" id="8481769at2"/>
<reference evidence="3" key="1">
    <citation type="submission" date="2015-07" db="EMBL/GenBank/DDBJ databases">
        <title>Draft Genome Sequence of Roseovarius tolerans EL-164, a producer of N-Acylated Alanine Methyl Esters (NAMEs).</title>
        <authorList>
            <person name="Voget S."/>
            <person name="Bruns H."/>
            <person name="Wagner-Doebler I."/>
            <person name="Schulz S."/>
            <person name="Daniel R."/>
        </authorList>
    </citation>
    <scope>NUCLEOTIDE SEQUENCE [LARGE SCALE GENOMIC DNA]</scope>
    <source>
        <strain evidence="3">EL-164</strain>
    </source>
</reference>
<dbReference type="RefSeq" id="WP_050663034.1">
    <property type="nucleotide sequence ID" value="NZ_CP118494.1"/>
</dbReference>
<dbReference type="Proteomes" id="UP000037046">
    <property type="component" value="Unassembled WGS sequence"/>
</dbReference>
<feature type="region of interest" description="Disordered" evidence="1">
    <location>
        <begin position="284"/>
        <end position="311"/>
    </location>
</feature>
<evidence type="ECO:0000313" key="2">
    <source>
        <dbReference type="EMBL" id="KNX41285.1"/>
    </source>
</evidence>
<dbReference type="AlphaFoldDB" id="A0A0L6CUC4"/>
<evidence type="ECO:0000256" key="1">
    <source>
        <dbReference type="SAM" id="MobiDB-lite"/>
    </source>
</evidence>
<comment type="caution">
    <text evidence="2">The sequence shown here is derived from an EMBL/GenBank/DDBJ whole genome shotgun (WGS) entry which is preliminary data.</text>
</comment>